<feature type="compositionally biased region" description="Polar residues" evidence="1">
    <location>
        <begin position="42"/>
        <end position="52"/>
    </location>
</feature>
<evidence type="ECO:0000256" key="1">
    <source>
        <dbReference type="SAM" id="MobiDB-lite"/>
    </source>
</evidence>
<dbReference type="PANTHER" id="PTHR39075">
    <property type="entry name" value="FI19908P1"/>
    <property type="match status" value="1"/>
</dbReference>
<dbReference type="PANTHER" id="PTHR39075:SF1">
    <property type="entry name" value="FI19908P1"/>
    <property type="match status" value="1"/>
</dbReference>
<reference evidence="2 3" key="1">
    <citation type="submission" date="2020-04" db="EMBL/GenBank/DDBJ databases">
        <authorList>
            <person name="Laetsch R D."/>
            <person name="Stevens L."/>
            <person name="Kumar S."/>
            <person name="Blaxter L. M."/>
        </authorList>
    </citation>
    <scope>NUCLEOTIDE SEQUENCE [LARGE SCALE GENOMIC DNA]</scope>
</reference>
<protein>
    <submittedName>
        <fullName evidence="2">Uncharacterized protein</fullName>
    </submittedName>
</protein>
<name>A0A8S1ETF1_9PELO</name>
<dbReference type="AlphaFoldDB" id="A0A8S1ETF1"/>
<evidence type="ECO:0000313" key="3">
    <source>
        <dbReference type="Proteomes" id="UP000494206"/>
    </source>
</evidence>
<dbReference type="GO" id="GO:0005615">
    <property type="term" value="C:extracellular space"/>
    <property type="evidence" value="ECO:0007669"/>
    <property type="project" value="TreeGrafter"/>
</dbReference>
<proteinExistence type="predicted"/>
<comment type="caution">
    <text evidence="2">The sequence shown here is derived from an EMBL/GenBank/DDBJ whole genome shotgun (WGS) entry which is preliminary data.</text>
</comment>
<gene>
    <name evidence="2" type="ORF">CBOVIS_LOCUS6389</name>
</gene>
<feature type="compositionally biased region" description="Polar residues" evidence="1">
    <location>
        <begin position="1"/>
        <end position="12"/>
    </location>
</feature>
<dbReference type="EMBL" id="CADEPM010000004">
    <property type="protein sequence ID" value="CAB3403990.1"/>
    <property type="molecule type" value="Genomic_DNA"/>
</dbReference>
<feature type="region of interest" description="Disordered" evidence="1">
    <location>
        <begin position="1"/>
        <end position="55"/>
    </location>
</feature>
<sequence length="338" mass="37069">MEPSKLSSNQRMNGGAGMPINVKSCSKPSPSEDPIRFKNAPKSKNPSLTPKKSGQAKGLERFVLINQASQNNPIVPIMGIKNENGVVKYPLLLCSQEGTIMLALAAGVLLEICVDRSFRLVCNEDFMAYVNAGGGVSSIVHRFAKIVHSGEHVHCKFIAVNDRFAVLGAEGVLFSMQHLQAAYLLNSGNESRTRPSVVAIDKPEFPIKEIDYSLHQMYAVSQMGTEYISQCNEIVQKAGYERKRDGTLVIHINGIHIKSNADTGEVSIQAKPIFMTMNSQTNTVHLRSAFIDMAVQDRDKCYVKRADNRIHTSRSGMVVSDGTCNISIDQHGEILSCS</sequence>
<keyword evidence="3" id="KW-1185">Reference proteome</keyword>
<dbReference type="Proteomes" id="UP000494206">
    <property type="component" value="Unassembled WGS sequence"/>
</dbReference>
<organism evidence="2 3">
    <name type="scientific">Caenorhabditis bovis</name>
    <dbReference type="NCBI Taxonomy" id="2654633"/>
    <lineage>
        <taxon>Eukaryota</taxon>
        <taxon>Metazoa</taxon>
        <taxon>Ecdysozoa</taxon>
        <taxon>Nematoda</taxon>
        <taxon>Chromadorea</taxon>
        <taxon>Rhabditida</taxon>
        <taxon>Rhabditina</taxon>
        <taxon>Rhabditomorpha</taxon>
        <taxon>Rhabditoidea</taxon>
        <taxon>Rhabditidae</taxon>
        <taxon>Peloderinae</taxon>
        <taxon>Caenorhabditis</taxon>
    </lineage>
</organism>
<accession>A0A8S1ETF1</accession>
<dbReference type="OrthoDB" id="6287170at2759"/>
<evidence type="ECO:0000313" key="2">
    <source>
        <dbReference type="EMBL" id="CAB3403990.1"/>
    </source>
</evidence>